<gene>
    <name evidence="18" type="ORF">ACFQDL_13090</name>
</gene>
<evidence type="ECO:0000256" key="9">
    <source>
        <dbReference type="ARBA" id="ARBA00022679"/>
    </source>
</evidence>
<dbReference type="NCBIfam" id="TIGR00671">
    <property type="entry name" value="baf"/>
    <property type="match status" value="1"/>
</dbReference>
<dbReference type="InterPro" id="IPR004619">
    <property type="entry name" value="Type_III_PanK"/>
</dbReference>
<comment type="pathway">
    <text evidence="5">Cofactor biosynthesis; coenzyme A biosynthesis; CoA from (R)-pantothenate: step 1/5.</text>
</comment>
<evidence type="ECO:0000256" key="8">
    <source>
        <dbReference type="ARBA" id="ARBA00022490"/>
    </source>
</evidence>
<protein>
    <recommendedName>
        <fullName evidence="16">Type III pantothenate kinase</fullName>
        <ecNumber evidence="7">2.7.1.33</ecNumber>
    </recommendedName>
</protein>
<keyword evidence="14" id="KW-0173">Coenzyme A biosynthesis</keyword>
<keyword evidence="13" id="KW-0630">Potassium</keyword>
<evidence type="ECO:0000256" key="13">
    <source>
        <dbReference type="ARBA" id="ARBA00022958"/>
    </source>
</evidence>
<evidence type="ECO:0000256" key="2">
    <source>
        <dbReference type="ARBA" id="ARBA00001958"/>
    </source>
</evidence>
<evidence type="ECO:0000256" key="16">
    <source>
        <dbReference type="ARBA" id="ARBA00040883"/>
    </source>
</evidence>
<dbReference type="EC" id="2.7.1.33" evidence="7"/>
<dbReference type="GO" id="GO:0004594">
    <property type="term" value="F:pantothenate kinase activity"/>
    <property type="evidence" value="ECO:0007669"/>
    <property type="project" value="UniProtKB-EC"/>
</dbReference>
<dbReference type="Gene3D" id="3.30.420.40">
    <property type="match status" value="1"/>
</dbReference>
<evidence type="ECO:0000256" key="6">
    <source>
        <dbReference type="ARBA" id="ARBA00011738"/>
    </source>
</evidence>
<dbReference type="Pfam" id="PF03309">
    <property type="entry name" value="Pan_kinase"/>
    <property type="match status" value="1"/>
</dbReference>
<feature type="region of interest" description="Disordered" evidence="17">
    <location>
        <begin position="148"/>
        <end position="167"/>
    </location>
</feature>
<dbReference type="InterPro" id="IPR043129">
    <property type="entry name" value="ATPase_NBD"/>
</dbReference>
<name>A0ABW2A0B7_9GAMM</name>
<evidence type="ECO:0000256" key="7">
    <source>
        <dbReference type="ARBA" id="ARBA00012102"/>
    </source>
</evidence>
<keyword evidence="19" id="KW-1185">Reference proteome</keyword>
<keyword evidence="9 18" id="KW-0808">Transferase</keyword>
<evidence type="ECO:0000256" key="1">
    <source>
        <dbReference type="ARBA" id="ARBA00001206"/>
    </source>
</evidence>
<dbReference type="Proteomes" id="UP001596422">
    <property type="component" value="Unassembled WGS sequence"/>
</dbReference>
<evidence type="ECO:0000256" key="14">
    <source>
        <dbReference type="ARBA" id="ARBA00022993"/>
    </source>
</evidence>
<evidence type="ECO:0000256" key="10">
    <source>
        <dbReference type="ARBA" id="ARBA00022741"/>
    </source>
</evidence>
<proteinExistence type="inferred from homology"/>
<evidence type="ECO:0000313" key="18">
    <source>
        <dbReference type="EMBL" id="MFC6670892.1"/>
    </source>
</evidence>
<keyword evidence="12" id="KW-0067">ATP-binding</keyword>
<evidence type="ECO:0000256" key="4">
    <source>
        <dbReference type="ARBA" id="ARBA00004496"/>
    </source>
</evidence>
<evidence type="ECO:0000313" key="19">
    <source>
        <dbReference type="Proteomes" id="UP001596422"/>
    </source>
</evidence>
<sequence length="223" mass="24084">MILDIDVGNTFLKWRCSEPGGIAVRGRLLTERLNDGMPAGWPENVDRVRVASVAGPVVAALISDYCRKRWGLEPEFARAGRQASGVTNSYSEPHRMGVDRWLAMLAAYNLGQGGCCVVDCGSAITIDFVAADGHHLGVHRAGVAADGEKPAGQYRRGGRRSPAGTVRSGARQRYLQCGVSWHQLRVRRHPAATAGAAGSRPSLLPVADHRRRWRAVPASGRSR</sequence>
<evidence type="ECO:0000256" key="11">
    <source>
        <dbReference type="ARBA" id="ARBA00022777"/>
    </source>
</evidence>
<accession>A0ABW2A0B7</accession>
<dbReference type="RefSeq" id="WP_379909399.1">
    <property type="nucleotide sequence ID" value="NZ_JBHSWE010000001.1"/>
</dbReference>
<comment type="similarity">
    <text evidence="15">Belongs to the type III pantothenate kinase family.</text>
</comment>
<comment type="subcellular location">
    <subcellularLocation>
        <location evidence="4">Cytoplasm</location>
    </subcellularLocation>
</comment>
<comment type="cofactor">
    <cofactor evidence="2">
        <name>K(+)</name>
        <dbReference type="ChEBI" id="CHEBI:29103"/>
    </cofactor>
</comment>
<evidence type="ECO:0000256" key="3">
    <source>
        <dbReference type="ARBA" id="ARBA00001972"/>
    </source>
</evidence>
<comment type="caution">
    <text evidence="18">The sequence shown here is derived from an EMBL/GenBank/DDBJ whole genome shotgun (WGS) entry which is preliminary data.</text>
</comment>
<comment type="cofactor">
    <cofactor evidence="3">
        <name>NH4(+)</name>
        <dbReference type="ChEBI" id="CHEBI:28938"/>
    </cofactor>
</comment>
<evidence type="ECO:0000256" key="12">
    <source>
        <dbReference type="ARBA" id="ARBA00022840"/>
    </source>
</evidence>
<keyword evidence="8" id="KW-0963">Cytoplasm</keyword>
<evidence type="ECO:0000256" key="17">
    <source>
        <dbReference type="SAM" id="MobiDB-lite"/>
    </source>
</evidence>
<dbReference type="PANTHER" id="PTHR34265:SF1">
    <property type="entry name" value="TYPE III PANTOTHENATE KINASE"/>
    <property type="match status" value="1"/>
</dbReference>
<keyword evidence="11 18" id="KW-0418">Kinase</keyword>
<evidence type="ECO:0000256" key="15">
    <source>
        <dbReference type="ARBA" id="ARBA00038036"/>
    </source>
</evidence>
<dbReference type="SUPFAM" id="SSF53067">
    <property type="entry name" value="Actin-like ATPase domain"/>
    <property type="match status" value="1"/>
</dbReference>
<keyword evidence="10" id="KW-0547">Nucleotide-binding</keyword>
<comment type="subunit">
    <text evidence="6">Homodimer.</text>
</comment>
<dbReference type="PANTHER" id="PTHR34265">
    <property type="entry name" value="TYPE III PANTOTHENATE KINASE"/>
    <property type="match status" value="1"/>
</dbReference>
<comment type="catalytic activity">
    <reaction evidence="1">
        <text>(R)-pantothenate + ATP = (R)-4'-phosphopantothenate + ADP + H(+)</text>
        <dbReference type="Rhea" id="RHEA:16373"/>
        <dbReference type="ChEBI" id="CHEBI:10986"/>
        <dbReference type="ChEBI" id="CHEBI:15378"/>
        <dbReference type="ChEBI" id="CHEBI:29032"/>
        <dbReference type="ChEBI" id="CHEBI:30616"/>
        <dbReference type="ChEBI" id="CHEBI:456216"/>
        <dbReference type="EC" id="2.7.1.33"/>
    </reaction>
</comment>
<evidence type="ECO:0000256" key="5">
    <source>
        <dbReference type="ARBA" id="ARBA00005225"/>
    </source>
</evidence>
<dbReference type="EMBL" id="JBHSWE010000001">
    <property type="protein sequence ID" value="MFC6670892.1"/>
    <property type="molecule type" value="Genomic_DNA"/>
</dbReference>
<reference evidence="19" key="1">
    <citation type="journal article" date="2019" name="Int. J. Syst. Evol. Microbiol.">
        <title>The Global Catalogue of Microorganisms (GCM) 10K type strain sequencing project: providing services to taxonomists for standard genome sequencing and annotation.</title>
        <authorList>
            <consortium name="The Broad Institute Genomics Platform"/>
            <consortium name="The Broad Institute Genome Sequencing Center for Infectious Disease"/>
            <person name="Wu L."/>
            <person name="Ma J."/>
        </authorList>
    </citation>
    <scope>NUCLEOTIDE SEQUENCE [LARGE SCALE GENOMIC DNA]</scope>
    <source>
        <strain evidence="19">NBRC 111756</strain>
    </source>
</reference>
<organism evidence="18 19">
    <name type="scientific">Marinobacterium aestuariivivens</name>
    <dbReference type="NCBI Taxonomy" id="1698799"/>
    <lineage>
        <taxon>Bacteria</taxon>
        <taxon>Pseudomonadati</taxon>
        <taxon>Pseudomonadota</taxon>
        <taxon>Gammaproteobacteria</taxon>
        <taxon>Oceanospirillales</taxon>
        <taxon>Oceanospirillaceae</taxon>
        <taxon>Marinobacterium</taxon>
    </lineage>
</organism>